<comment type="caution">
    <text evidence="15">The sequence shown here is derived from an EMBL/GenBank/DDBJ whole genome shotgun (WGS) entry which is preliminary data.</text>
</comment>
<dbReference type="EC" id="4.1.1.50" evidence="4"/>
<evidence type="ECO:0000256" key="3">
    <source>
        <dbReference type="ARBA" id="ARBA00008466"/>
    </source>
</evidence>
<dbReference type="GO" id="GO:0004014">
    <property type="term" value="F:adenosylmethionine decarboxylase activity"/>
    <property type="evidence" value="ECO:0007669"/>
    <property type="project" value="UniProtKB-EC"/>
</dbReference>
<feature type="region of interest" description="Disordered" evidence="14">
    <location>
        <begin position="343"/>
        <end position="363"/>
    </location>
</feature>
<comment type="pathway">
    <text evidence="2">Amine and polyamine biosynthesis; S-adenosylmethioninamine biosynthesis; S-adenosylmethioninamine from S-adenosyl-L-methionine: step 1/1.</text>
</comment>
<keyword evidence="13" id="KW-0670">Pyruvate</keyword>
<dbReference type="InterPro" id="IPR001985">
    <property type="entry name" value="S-AdoMet_decarboxylase_euk"/>
</dbReference>
<keyword evidence="6" id="KW-0210">Decarboxylase</keyword>
<feature type="compositionally biased region" description="Polar residues" evidence="14">
    <location>
        <begin position="130"/>
        <end position="145"/>
    </location>
</feature>
<evidence type="ECO:0000256" key="11">
    <source>
        <dbReference type="ARBA" id="ARBA00023239"/>
    </source>
</evidence>
<comment type="similarity">
    <text evidence="3">Belongs to the eukaryotic AdoMetDC family.</text>
</comment>
<dbReference type="PANTHER" id="PTHR11570:SF0">
    <property type="entry name" value="S-ADENOSYLMETHIONINE DECARBOXYLASE PROENZYME"/>
    <property type="match status" value="1"/>
</dbReference>
<dbReference type="NCBIfam" id="TIGR00535">
    <property type="entry name" value="SAM_DCase"/>
    <property type="match status" value="1"/>
</dbReference>
<evidence type="ECO:0000256" key="14">
    <source>
        <dbReference type="SAM" id="MobiDB-lite"/>
    </source>
</evidence>
<keyword evidence="9" id="KW-0620">Polyamine biosynthesis</keyword>
<evidence type="ECO:0000313" key="16">
    <source>
        <dbReference type="Proteomes" id="UP001150538"/>
    </source>
</evidence>
<keyword evidence="10" id="KW-0865">Zymogen</keyword>
<feature type="compositionally biased region" description="Polar residues" evidence="14">
    <location>
        <begin position="21"/>
        <end position="32"/>
    </location>
</feature>
<keyword evidence="11 15" id="KW-0456">Lyase</keyword>
<dbReference type="EMBL" id="JANBPU010000497">
    <property type="protein sequence ID" value="KAJ1911026.1"/>
    <property type="molecule type" value="Genomic_DNA"/>
</dbReference>
<dbReference type="PROSITE" id="PS01336">
    <property type="entry name" value="ADOMETDC"/>
    <property type="match status" value="1"/>
</dbReference>
<evidence type="ECO:0000256" key="7">
    <source>
        <dbReference type="ARBA" id="ARBA00022813"/>
    </source>
</evidence>
<keyword evidence="12" id="KW-0704">Schiff base</keyword>
<evidence type="ECO:0000256" key="4">
    <source>
        <dbReference type="ARBA" id="ARBA00012357"/>
    </source>
</evidence>
<organism evidence="15 16">
    <name type="scientific">Mycoemilia scoparia</name>
    <dbReference type="NCBI Taxonomy" id="417184"/>
    <lineage>
        <taxon>Eukaryota</taxon>
        <taxon>Fungi</taxon>
        <taxon>Fungi incertae sedis</taxon>
        <taxon>Zoopagomycota</taxon>
        <taxon>Kickxellomycotina</taxon>
        <taxon>Kickxellomycetes</taxon>
        <taxon>Kickxellales</taxon>
        <taxon>Kickxellaceae</taxon>
        <taxon>Mycoemilia</taxon>
    </lineage>
</organism>
<comment type="cofactor">
    <cofactor evidence="1">
        <name>pyruvate</name>
        <dbReference type="ChEBI" id="CHEBI:15361"/>
    </cofactor>
</comment>
<feature type="region of interest" description="Disordered" evidence="14">
    <location>
        <begin position="130"/>
        <end position="151"/>
    </location>
</feature>
<dbReference type="GO" id="GO:0005829">
    <property type="term" value="C:cytosol"/>
    <property type="evidence" value="ECO:0007669"/>
    <property type="project" value="TreeGrafter"/>
</dbReference>
<feature type="region of interest" description="Disordered" evidence="14">
    <location>
        <begin position="1"/>
        <end position="32"/>
    </location>
</feature>
<keyword evidence="7" id="KW-0068">Autocatalytic cleavage</keyword>
<dbReference type="Pfam" id="PF01536">
    <property type="entry name" value="SAM_decarbox"/>
    <property type="match status" value="1"/>
</dbReference>
<dbReference type="InterPro" id="IPR048283">
    <property type="entry name" value="AdoMetDC-like"/>
</dbReference>
<evidence type="ECO:0000256" key="12">
    <source>
        <dbReference type="ARBA" id="ARBA00023270"/>
    </source>
</evidence>
<keyword evidence="16" id="KW-1185">Reference proteome</keyword>
<dbReference type="SUPFAM" id="SSF56276">
    <property type="entry name" value="S-adenosylmethionine decarboxylase"/>
    <property type="match status" value="1"/>
</dbReference>
<dbReference type="OrthoDB" id="1068353at2759"/>
<dbReference type="Proteomes" id="UP001150538">
    <property type="component" value="Unassembled WGS sequence"/>
</dbReference>
<evidence type="ECO:0000256" key="10">
    <source>
        <dbReference type="ARBA" id="ARBA00023145"/>
    </source>
</evidence>
<evidence type="ECO:0000256" key="9">
    <source>
        <dbReference type="ARBA" id="ARBA00023115"/>
    </source>
</evidence>
<feature type="compositionally biased region" description="Low complexity" evidence="14">
    <location>
        <begin position="88"/>
        <end position="101"/>
    </location>
</feature>
<feature type="region of interest" description="Disordered" evidence="14">
    <location>
        <begin position="514"/>
        <end position="543"/>
    </location>
</feature>
<evidence type="ECO:0000313" key="15">
    <source>
        <dbReference type="EMBL" id="KAJ1911026.1"/>
    </source>
</evidence>
<evidence type="ECO:0000256" key="6">
    <source>
        <dbReference type="ARBA" id="ARBA00022793"/>
    </source>
</evidence>
<dbReference type="GO" id="GO:0006597">
    <property type="term" value="P:spermine biosynthetic process"/>
    <property type="evidence" value="ECO:0007669"/>
    <property type="project" value="InterPro"/>
</dbReference>
<evidence type="ECO:0000256" key="1">
    <source>
        <dbReference type="ARBA" id="ARBA00001928"/>
    </source>
</evidence>
<evidence type="ECO:0000256" key="8">
    <source>
        <dbReference type="ARBA" id="ARBA00023066"/>
    </source>
</evidence>
<reference evidence="15" key="1">
    <citation type="submission" date="2022-07" db="EMBL/GenBank/DDBJ databases">
        <title>Phylogenomic reconstructions and comparative analyses of Kickxellomycotina fungi.</title>
        <authorList>
            <person name="Reynolds N.K."/>
            <person name="Stajich J.E."/>
            <person name="Barry K."/>
            <person name="Grigoriev I.V."/>
            <person name="Crous P."/>
            <person name="Smith M.E."/>
        </authorList>
    </citation>
    <scope>NUCLEOTIDE SEQUENCE</scope>
    <source>
        <strain evidence="15">NBRC 100468</strain>
    </source>
</reference>
<protein>
    <recommendedName>
        <fullName evidence="4">adenosylmethionine decarboxylase</fullName>
        <ecNumber evidence="4">4.1.1.50</ecNumber>
    </recommendedName>
</protein>
<sequence length="574" mass="63423">MTLANIRPQGASPKKGGDIHTGQNITEKHPNSISAEVVTSISKPDSNITSSNTSSSAVIKGTSIDFDKNIDIQPAYLDKSAPSFFPGSASINSSRTNTNNNSDHDDDDDDAKEEVQKVVLPKHLSSVTLINDRSCSNTPSPTSAKPKQDNDYSATVAIDTNDEVYGGGAFEGPEKLLEIWFNPKPATAHDDDDDDQNNGQKQGLRKVPEDVWREMLDLVHCQILNVVCNAHFDAYLLSESSLFVFPHKLILKTCGTTTLLYAVQKILDISRELCGLTSVDHVFYSRKSFMFPEKQPGPHRSWEQEVKYLDDHFENGAAYLIGKQNADCWHLYMANGCRKDNKLPKRVGQEQPQQQQDVGSGKKEDDITIEILMTGLSQERMQCLYLDNLPSDVQEGTEGGAVVAKKLGLDQIYPNATLDSYLFSPCGFSMNGLQDGQYITVHVTPEPECSYASYETNILTDLDGNIAISASDSDDCDGDGKKHNLVSATKYVRTLVGKVVNAFDPEHVTVTIFKSRPNTNGDNAGEEDDGGIDDTKDQPCNIPSIPNYKTKDRILYEYDGYWLRYADFSRVLTA</sequence>
<evidence type="ECO:0000256" key="2">
    <source>
        <dbReference type="ARBA" id="ARBA00004911"/>
    </source>
</evidence>
<keyword evidence="5" id="KW-0949">S-adenosyl-L-methionine</keyword>
<feature type="region of interest" description="Disordered" evidence="14">
    <location>
        <begin position="87"/>
        <end position="112"/>
    </location>
</feature>
<dbReference type="PANTHER" id="PTHR11570">
    <property type="entry name" value="S-ADENOSYLMETHIONINE DECARBOXYLASE"/>
    <property type="match status" value="1"/>
</dbReference>
<dbReference type="GO" id="GO:0008295">
    <property type="term" value="P:spermidine biosynthetic process"/>
    <property type="evidence" value="ECO:0007669"/>
    <property type="project" value="UniProtKB-KW"/>
</dbReference>
<keyword evidence="8" id="KW-0745">Spermidine biosynthesis</keyword>
<dbReference type="Gene3D" id="3.60.90.10">
    <property type="entry name" value="S-adenosylmethionine decarboxylase"/>
    <property type="match status" value="1"/>
</dbReference>
<dbReference type="InterPro" id="IPR016067">
    <property type="entry name" value="S-AdoMet_deCO2ase_core"/>
</dbReference>
<evidence type="ECO:0000256" key="13">
    <source>
        <dbReference type="ARBA" id="ARBA00023317"/>
    </source>
</evidence>
<dbReference type="InterPro" id="IPR018166">
    <property type="entry name" value="S-AdoMet_deCO2ase_CS"/>
</dbReference>
<gene>
    <name evidence="15" type="primary">SPE2</name>
    <name evidence="15" type="ORF">H4219_006069</name>
</gene>
<dbReference type="AlphaFoldDB" id="A0A9W8DN27"/>
<evidence type="ECO:0000256" key="5">
    <source>
        <dbReference type="ARBA" id="ARBA00022691"/>
    </source>
</evidence>
<accession>A0A9W8DN27</accession>
<proteinExistence type="inferred from homology"/>
<name>A0A9W8DN27_9FUNG</name>